<dbReference type="Proteomes" id="UP000297861">
    <property type="component" value="Unassembled WGS sequence"/>
</dbReference>
<keyword evidence="12" id="KW-1185">Reference proteome</keyword>
<evidence type="ECO:0000256" key="3">
    <source>
        <dbReference type="ARBA" id="ARBA00022452"/>
    </source>
</evidence>
<gene>
    <name evidence="11" type="ORF">E2605_10420</name>
</gene>
<feature type="region of interest" description="Disordered" evidence="8">
    <location>
        <begin position="386"/>
        <end position="412"/>
    </location>
</feature>
<dbReference type="Gene3D" id="2.170.130.10">
    <property type="entry name" value="TonB-dependent receptor, plug domain"/>
    <property type="match status" value="1"/>
</dbReference>
<comment type="similarity">
    <text evidence="7">Belongs to the TonB-dependent receptor family.</text>
</comment>
<dbReference type="Pfam" id="PF07715">
    <property type="entry name" value="Plug"/>
    <property type="match status" value="1"/>
</dbReference>
<dbReference type="Pfam" id="PF13715">
    <property type="entry name" value="CarbopepD_reg_2"/>
    <property type="match status" value="1"/>
</dbReference>
<dbReference type="InterPro" id="IPR008969">
    <property type="entry name" value="CarboxyPept-like_regulatory"/>
</dbReference>
<dbReference type="RefSeq" id="WP_035332250.1">
    <property type="nucleotide sequence ID" value="NZ_AP028867.1"/>
</dbReference>
<sequence>MKCRSKQFLYKICLVVALLLPQIVFAQGNIKVEGTVTDASSGETLIGVSVSLKGGANATMTDIDGKYSLNNLPQNSIIVFTYMGYEPVEIQAKQGTLNMSLKESSKQLNEVVVIGYGTQRKADLTTSVASVSADDWADRPIISAQQALQGKAAGVQVVQPSGKPGVGLQVRVRGATSLNAGNDPIYVVDGIITNDITNVSPNDIESMQILKDASSAAIYGSRAANGVVLITTKKGAKGRTQIDLSMYAGFSNVAKQIKTLNTAQYYDLMDEVGFSMDRTNQNYINWAKEMYGTGVQQNYQVSLSGSTDKVNYYVSGGYQKEDGIIKPATYDRYSFRTNLSSDIKPWFKVTSNLSFARNARRDVTDNANAGRGGVIMSILNTPPNIPIWDPDNEGQYKADPNQSSRENPYGQTDTYDMNREYRFMGNLELDFTILEGLHFKPRFSVDYTDHSWDKFIDPVKTQYGRQANGRGEHADDNYLTWQSENILSYNKKFEGKHNFSALAGITMQRYRHENAYMSLEDFVKGTTYKTMTLNMANKINNAKTEKNGNSLMSYLTRVQYDYESRYLFTANFRADGSSKLYHKWAYFPSLSAGWRFSSEKFFEPLTKVVDDAKLRIGWGRNGNQGGIGDYDSYDKYTITRREETGQGPAVKPGRLGNRDLKWEITTQYNAGLDFTLFNSRLTGEFDLYYKKTTDLLLYITLPATVGVDLPMRNGGEMVNKGLEFNLNGQILTGAFKWDASVNMSFNRNKLTKLGLTKQFTAANIETNGDDVIMIREGLPLGSFYGYIAQGVDPETGDIVYKDLNNNGVNGVDANKVADPGDRTIIGNAQPDFTFGITQNFSFKNFTLSAFFNGSYGNDIFNASRIELESMSDSKNQSTAVLNRWQRPGMITDVPRAVVGSFNVLNSTRFVEDGSFIRLKSLTLSYAFDQKVLNTLRLSKLNIYGTVNNLFTLTKYRGYDPELSWTGSNAAQLGIDYGTYPQSRSFIFGLNLTF</sequence>
<evidence type="ECO:0000256" key="6">
    <source>
        <dbReference type="ARBA" id="ARBA00023237"/>
    </source>
</evidence>
<dbReference type="InterPro" id="IPR037066">
    <property type="entry name" value="Plug_dom_sf"/>
</dbReference>
<dbReference type="OrthoDB" id="9768177at2"/>
<evidence type="ECO:0000259" key="10">
    <source>
        <dbReference type="Pfam" id="PF07715"/>
    </source>
</evidence>
<dbReference type="AlphaFoldDB" id="A0A4Y8L014"/>
<evidence type="ECO:0000256" key="2">
    <source>
        <dbReference type="ARBA" id="ARBA00022448"/>
    </source>
</evidence>
<dbReference type="SUPFAM" id="SSF56935">
    <property type="entry name" value="Porins"/>
    <property type="match status" value="1"/>
</dbReference>
<organism evidence="11 12">
    <name type="scientific">Dysgonomonas capnocytophagoides</name>
    <dbReference type="NCBI Taxonomy" id="45254"/>
    <lineage>
        <taxon>Bacteria</taxon>
        <taxon>Pseudomonadati</taxon>
        <taxon>Bacteroidota</taxon>
        <taxon>Bacteroidia</taxon>
        <taxon>Bacteroidales</taxon>
        <taxon>Dysgonomonadaceae</taxon>
        <taxon>Dysgonomonas</taxon>
    </lineage>
</organism>
<keyword evidence="2 7" id="KW-0813">Transport</keyword>
<evidence type="ECO:0000256" key="4">
    <source>
        <dbReference type="ARBA" id="ARBA00022692"/>
    </source>
</evidence>
<keyword evidence="6 7" id="KW-0998">Cell outer membrane</keyword>
<dbReference type="InterPro" id="IPR012910">
    <property type="entry name" value="Plug_dom"/>
</dbReference>
<dbReference type="NCBIfam" id="TIGR04057">
    <property type="entry name" value="SusC_RagA_signa"/>
    <property type="match status" value="1"/>
</dbReference>
<evidence type="ECO:0000256" key="7">
    <source>
        <dbReference type="PROSITE-ProRule" id="PRU01360"/>
    </source>
</evidence>
<evidence type="ECO:0000256" key="8">
    <source>
        <dbReference type="SAM" id="MobiDB-lite"/>
    </source>
</evidence>
<dbReference type="Gene3D" id="2.40.170.20">
    <property type="entry name" value="TonB-dependent receptor, beta-barrel domain"/>
    <property type="match status" value="1"/>
</dbReference>
<dbReference type="GO" id="GO:0009279">
    <property type="term" value="C:cell outer membrane"/>
    <property type="evidence" value="ECO:0007669"/>
    <property type="project" value="UniProtKB-SubCell"/>
</dbReference>
<evidence type="ECO:0000256" key="9">
    <source>
        <dbReference type="SAM" id="SignalP"/>
    </source>
</evidence>
<proteinExistence type="inferred from homology"/>
<comment type="caution">
    <text evidence="11">The sequence shown here is derived from an EMBL/GenBank/DDBJ whole genome shotgun (WGS) entry which is preliminary data.</text>
</comment>
<feature type="compositionally biased region" description="Polar residues" evidence="8">
    <location>
        <begin position="400"/>
        <end position="412"/>
    </location>
</feature>
<dbReference type="InterPro" id="IPR023996">
    <property type="entry name" value="TonB-dep_OMP_SusC/RagA"/>
</dbReference>
<reference evidence="11 12" key="1">
    <citation type="submission" date="2019-03" db="EMBL/GenBank/DDBJ databases">
        <title>San Antonio Military Medical Center submission to MRSN (WRAIR), pending publication.</title>
        <authorList>
            <person name="Blyth D.M."/>
            <person name="Mccarthy S.L."/>
            <person name="Schall S.E."/>
            <person name="Stam J.A."/>
            <person name="Ong A.C."/>
            <person name="Mcgann P.T."/>
        </authorList>
    </citation>
    <scope>NUCLEOTIDE SEQUENCE [LARGE SCALE GENOMIC DNA]</scope>
    <source>
        <strain evidence="11 12">MRSN571793</strain>
    </source>
</reference>
<feature type="chain" id="PRO_5021385397" evidence="9">
    <location>
        <begin position="27"/>
        <end position="993"/>
    </location>
</feature>
<dbReference type="PROSITE" id="PS52016">
    <property type="entry name" value="TONB_DEPENDENT_REC_3"/>
    <property type="match status" value="1"/>
</dbReference>
<feature type="domain" description="TonB-dependent receptor plug" evidence="10">
    <location>
        <begin position="121"/>
        <end position="227"/>
    </location>
</feature>
<dbReference type="Gene3D" id="2.60.40.1120">
    <property type="entry name" value="Carboxypeptidase-like, regulatory domain"/>
    <property type="match status" value="1"/>
</dbReference>
<keyword evidence="5 7" id="KW-0472">Membrane</keyword>
<accession>A0A4Y8L014</accession>
<comment type="subcellular location">
    <subcellularLocation>
        <location evidence="1 7">Cell outer membrane</location>
        <topology evidence="1 7">Multi-pass membrane protein</topology>
    </subcellularLocation>
</comment>
<dbReference type="InterPro" id="IPR023997">
    <property type="entry name" value="TonB-dep_OMP_SusC/RagA_CS"/>
</dbReference>
<dbReference type="InterPro" id="IPR036942">
    <property type="entry name" value="Beta-barrel_TonB_sf"/>
</dbReference>
<feature type="signal peptide" evidence="9">
    <location>
        <begin position="1"/>
        <end position="26"/>
    </location>
</feature>
<keyword evidence="4 7" id="KW-0812">Transmembrane</keyword>
<dbReference type="InterPro" id="IPR039426">
    <property type="entry name" value="TonB-dep_rcpt-like"/>
</dbReference>
<dbReference type="STRING" id="1121485.GCA_000426485_00415"/>
<keyword evidence="3 7" id="KW-1134">Transmembrane beta strand</keyword>
<dbReference type="SUPFAM" id="SSF49464">
    <property type="entry name" value="Carboxypeptidase regulatory domain-like"/>
    <property type="match status" value="1"/>
</dbReference>
<evidence type="ECO:0000256" key="5">
    <source>
        <dbReference type="ARBA" id="ARBA00023136"/>
    </source>
</evidence>
<protein>
    <submittedName>
        <fullName evidence="11">TonB-dependent receptor</fullName>
    </submittedName>
</protein>
<evidence type="ECO:0000313" key="12">
    <source>
        <dbReference type="Proteomes" id="UP000297861"/>
    </source>
</evidence>
<dbReference type="NCBIfam" id="TIGR04056">
    <property type="entry name" value="OMP_RagA_SusC"/>
    <property type="match status" value="1"/>
</dbReference>
<keyword evidence="9" id="KW-0732">Signal</keyword>
<dbReference type="FunFam" id="2.170.130.10:FF:000008">
    <property type="entry name" value="SusC/RagA family TonB-linked outer membrane protein"/>
    <property type="match status" value="1"/>
</dbReference>
<dbReference type="EMBL" id="SOML01000006">
    <property type="protein sequence ID" value="TFD96005.1"/>
    <property type="molecule type" value="Genomic_DNA"/>
</dbReference>
<keyword evidence="11" id="KW-0675">Receptor</keyword>
<evidence type="ECO:0000313" key="11">
    <source>
        <dbReference type="EMBL" id="TFD96005.1"/>
    </source>
</evidence>
<name>A0A4Y8L014_9BACT</name>
<evidence type="ECO:0000256" key="1">
    <source>
        <dbReference type="ARBA" id="ARBA00004571"/>
    </source>
</evidence>